<sequence length="226" mass="26656">MLYKIYGTEYFLQPPRIIRSKDDLKIVYYYLNKLFNCSFEYGWFDDFIFNPELIQLLFGNAKKFYAHHSSLSVTDDNIENIFKFALNHLVGRTLTIYFRLSKDMKKSKDVSFKILTSGGDNFERVYVMFDCSPEGIEKYINVQMIYDYIVEYIATSGDCSKMASFISLNYNLTFPSPKISERATNVKINQLDNSTTTTYEIVNIHNPKVKFSFCHEFYYVDIKKME</sequence>
<evidence type="ECO:0000313" key="2">
    <source>
        <dbReference type="Proteomes" id="UP001497535"/>
    </source>
</evidence>
<keyword evidence="2" id="KW-1185">Reference proteome</keyword>
<accession>A0ACB0ZCM5</accession>
<dbReference type="EMBL" id="CAVMJV010000030">
    <property type="protein sequence ID" value="CAK5076704.1"/>
    <property type="molecule type" value="Genomic_DNA"/>
</dbReference>
<gene>
    <name evidence="1" type="ORF">MENTE1834_LOCUS23576</name>
</gene>
<evidence type="ECO:0000313" key="1">
    <source>
        <dbReference type="EMBL" id="CAK5076704.1"/>
    </source>
</evidence>
<comment type="caution">
    <text evidence="1">The sequence shown here is derived from an EMBL/GenBank/DDBJ whole genome shotgun (WGS) entry which is preliminary data.</text>
</comment>
<protein>
    <submittedName>
        <fullName evidence="1">Uncharacterized protein</fullName>
    </submittedName>
</protein>
<proteinExistence type="predicted"/>
<organism evidence="1 2">
    <name type="scientific">Meloidogyne enterolobii</name>
    <name type="common">Root-knot nematode worm</name>
    <name type="synonym">Meloidogyne mayaguensis</name>
    <dbReference type="NCBI Taxonomy" id="390850"/>
    <lineage>
        <taxon>Eukaryota</taxon>
        <taxon>Metazoa</taxon>
        <taxon>Ecdysozoa</taxon>
        <taxon>Nematoda</taxon>
        <taxon>Chromadorea</taxon>
        <taxon>Rhabditida</taxon>
        <taxon>Tylenchina</taxon>
        <taxon>Tylenchomorpha</taxon>
        <taxon>Tylenchoidea</taxon>
        <taxon>Meloidogynidae</taxon>
        <taxon>Meloidogyninae</taxon>
        <taxon>Meloidogyne</taxon>
    </lineage>
</organism>
<dbReference type="Proteomes" id="UP001497535">
    <property type="component" value="Unassembled WGS sequence"/>
</dbReference>
<name>A0ACB0ZCM5_MELEN</name>
<reference evidence="1" key="1">
    <citation type="submission" date="2023-11" db="EMBL/GenBank/DDBJ databases">
        <authorList>
            <person name="Poullet M."/>
        </authorList>
    </citation>
    <scope>NUCLEOTIDE SEQUENCE</scope>
    <source>
        <strain evidence="1">E1834</strain>
    </source>
</reference>